<accession>A0AAD9HJT9</accession>
<name>A0AAD9HJT9_9PEZI</name>
<dbReference type="Proteomes" id="UP001232148">
    <property type="component" value="Unassembled WGS sequence"/>
</dbReference>
<evidence type="ECO:0000313" key="1">
    <source>
        <dbReference type="EMBL" id="KAK2029391.1"/>
    </source>
</evidence>
<comment type="caution">
    <text evidence="1">The sequence shown here is derived from an EMBL/GenBank/DDBJ whole genome shotgun (WGS) entry which is preliminary data.</text>
</comment>
<protein>
    <submittedName>
        <fullName evidence="1">Uncharacterized protein</fullName>
    </submittedName>
</protein>
<dbReference type="EMBL" id="MU842864">
    <property type="protein sequence ID" value="KAK2029391.1"/>
    <property type="molecule type" value="Genomic_DNA"/>
</dbReference>
<organism evidence="1 2">
    <name type="scientific">Colletotrichum zoysiae</name>
    <dbReference type="NCBI Taxonomy" id="1216348"/>
    <lineage>
        <taxon>Eukaryota</taxon>
        <taxon>Fungi</taxon>
        <taxon>Dikarya</taxon>
        <taxon>Ascomycota</taxon>
        <taxon>Pezizomycotina</taxon>
        <taxon>Sordariomycetes</taxon>
        <taxon>Hypocreomycetidae</taxon>
        <taxon>Glomerellales</taxon>
        <taxon>Glomerellaceae</taxon>
        <taxon>Colletotrichum</taxon>
        <taxon>Colletotrichum graminicola species complex</taxon>
    </lineage>
</organism>
<sequence>MPCRLGPISRPNQRYRRVVLPHTKSPDCPLSGCRTTSLWMPWEPPTIITSRAVPPSGQCRLGATGPAYAAQHSPRLVGNTHASRQGNGPSRIINLGLATEHLSERPDRVANDNVDSFLSRCDITCRPGGCFRGASIIFPESLPRRTASRLDHCCPPGYIAHRACWSFPQYRISISQ</sequence>
<proteinExistence type="predicted"/>
<dbReference type="AlphaFoldDB" id="A0AAD9HJT9"/>
<evidence type="ECO:0000313" key="2">
    <source>
        <dbReference type="Proteomes" id="UP001232148"/>
    </source>
</evidence>
<keyword evidence="2" id="KW-1185">Reference proteome</keyword>
<reference evidence="1" key="1">
    <citation type="submission" date="2021-06" db="EMBL/GenBank/DDBJ databases">
        <title>Comparative genomics, transcriptomics and evolutionary studies reveal genomic signatures of adaptation to plant cell wall in hemibiotrophic fungi.</title>
        <authorList>
            <consortium name="DOE Joint Genome Institute"/>
            <person name="Baroncelli R."/>
            <person name="Diaz J.F."/>
            <person name="Benocci T."/>
            <person name="Peng M."/>
            <person name="Battaglia E."/>
            <person name="Haridas S."/>
            <person name="Andreopoulos W."/>
            <person name="Labutti K."/>
            <person name="Pangilinan J."/>
            <person name="Floch G.L."/>
            <person name="Makela M.R."/>
            <person name="Henrissat B."/>
            <person name="Grigoriev I.V."/>
            <person name="Crouch J.A."/>
            <person name="De Vries R.P."/>
            <person name="Sukno S.A."/>
            <person name="Thon M.R."/>
        </authorList>
    </citation>
    <scope>NUCLEOTIDE SEQUENCE</scope>
    <source>
        <strain evidence="1">MAFF235873</strain>
    </source>
</reference>
<gene>
    <name evidence="1" type="ORF">LX32DRAFT_357490</name>
</gene>